<evidence type="ECO:0000313" key="3">
    <source>
        <dbReference type="Proteomes" id="UP000193200"/>
    </source>
</evidence>
<dbReference type="EMBL" id="FWFR01000003">
    <property type="protein sequence ID" value="SLN71660.1"/>
    <property type="molecule type" value="Genomic_DNA"/>
</dbReference>
<dbReference type="PANTHER" id="PTHR32487:SF0">
    <property type="entry name" value="3-OXO-DELTA(4,5)-STEROID 5-BETA-REDUCTASE"/>
    <property type="match status" value="1"/>
</dbReference>
<evidence type="ECO:0000313" key="2">
    <source>
        <dbReference type="EMBL" id="SLN71660.1"/>
    </source>
</evidence>
<dbReference type="CDD" id="cd08948">
    <property type="entry name" value="5beta-POR_like_SDR_a"/>
    <property type="match status" value="1"/>
</dbReference>
<dbReference type="OrthoDB" id="4392084at2"/>
<gene>
    <name evidence="2" type="ORF">OCH7691_03389</name>
</gene>
<reference evidence="2 3" key="1">
    <citation type="submission" date="2017-03" db="EMBL/GenBank/DDBJ databases">
        <authorList>
            <person name="Afonso C.L."/>
            <person name="Miller P.J."/>
            <person name="Scott M.A."/>
            <person name="Spackman E."/>
            <person name="Goraichik I."/>
            <person name="Dimitrov K.M."/>
            <person name="Suarez D.L."/>
            <person name="Swayne D.E."/>
        </authorList>
    </citation>
    <scope>NUCLEOTIDE SEQUENCE [LARGE SCALE GENOMIC DNA]</scope>
    <source>
        <strain evidence="2 3">CECT 7691</strain>
    </source>
</reference>
<keyword evidence="3" id="KW-1185">Reference proteome</keyword>
<dbReference type="InterPro" id="IPR055222">
    <property type="entry name" value="PRISE-like_Rossmann-fold"/>
</dbReference>
<dbReference type="RefSeq" id="WP_085884738.1">
    <property type="nucleotide sequence ID" value="NZ_FWFR01000003.1"/>
</dbReference>
<dbReference type="PANTHER" id="PTHR32487">
    <property type="entry name" value="3-OXO-DELTA(4,5)-STEROID 5-BETA-REDUCTASE"/>
    <property type="match status" value="1"/>
</dbReference>
<organism evidence="2 3">
    <name type="scientific">Oceanibacterium hippocampi</name>
    <dbReference type="NCBI Taxonomy" id="745714"/>
    <lineage>
        <taxon>Bacteria</taxon>
        <taxon>Pseudomonadati</taxon>
        <taxon>Pseudomonadota</taxon>
        <taxon>Alphaproteobacteria</taxon>
        <taxon>Sneathiellales</taxon>
        <taxon>Sneathiellaceae</taxon>
        <taxon>Oceanibacterium</taxon>
    </lineage>
</organism>
<feature type="domain" description="PRISE-like Rossmann-fold" evidence="1">
    <location>
        <begin position="64"/>
        <end position="301"/>
    </location>
</feature>
<protein>
    <submittedName>
        <fullName evidence="2">Short chain dehydrogenase</fullName>
    </submittedName>
</protein>
<name>A0A1Y5TWJ7_9PROT</name>
<dbReference type="InParanoid" id="A0A1Y5TWJ7"/>
<dbReference type="AlphaFoldDB" id="A0A1Y5TWJ7"/>
<dbReference type="InterPro" id="IPR036291">
    <property type="entry name" value="NAD(P)-bd_dom_sf"/>
</dbReference>
<dbReference type="Gene3D" id="3.40.50.720">
    <property type="entry name" value="NAD(P)-binding Rossmann-like Domain"/>
    <property type="match status" value="1"/>
</dbReference>
<dbReference type="Proteomes" id="UP000193200">
    <property type="component" value="Unassembled WGS sequence"/>
</dbReference>
<dbReference type="Pfam" id="PF22917">
    <property type="entry name" value="PRISE"/>
    <property type="match status" value="1"/>
</dbReference>
<proteinExistence type="predicted"/>
<dbReference type="SUPFAM" id="SSF51735">
    <property type="entry name" value="NAD(P)-binding Rossmann-fold domains"/>
    <property type="match status" value="1"/>
</dbReference>
<evidence type="ECO:0000259" key="1">
    <source>
        <dbReference type="Pfam" id="PF22917"/>
    </source>
</evidence>
<accession>A0A1Y5TWJ7</accession>
<sequence length="355" mass="38715">MADNSSTNRTALVVGATGVVGWTLLHRLTASAGWRTIGLSRNEPANVPADGFVAVDLLDRAKLDAQRQQFASVSHVFLTTRLPGGTPAEEADANLAALTNLLDVLEPVAADLRHVCLVHGTKWYGSHLGPYRLPARETDPRHMSPNFYHSQYDVIASRQRGKTWTFSTLRPHTVWGHNGGTGNSLVTAIGVYAAISRALDLPLRFPGPPASYAKISQGVTATLLAEAMEWVATTPTCTGESFNITNGDVFRWQDLWPRIADFFGMEVGPVQQIPLAEMMADKAAVWDGVVRKHGLRPAAMAQLVSWSYLDGLLAATWDDISSTIKARRFGFSAAVDSEQAFLQVLGELRRMRILP</sequence>